<evidence type="ECO:0000313" key="3">
    <source>
        <dbReference type="EMBL" id="KFE52292.1"/>
    </source>
</evidence>
<dbReference type="Pfam" id="PF00561">
    <property type="entry name" value="Abhydrolase_1"/>
    <property type="match status" value="1"/>
</dbReference>
<dbReference type="Proteomes" id="UP000028643">
    <property type="component" value="Unassembled WGS sequence"/>
</dbReference>
<dbReference type="AlphaFoldDB" id="A0A085VA29"/>
<comment type="caution">
    <text evidence="3">The sequence shown here is derived from an EMBL/GenBank/DDBJ whole genome shotgun (WGS) entry which is preliminary data.</text>
</comment>
<evidence type="ECO:0000256" key="1">
    <source>
        <dbReference type="ARBA" id="ARBA00022801"/>
    </source>
</evidence>
<protein>
    <submittedName>
        <fullName evidence="3">Alpha/beta hydrolase</fullName>
    </submittedName>
</protein>
<feature type="domain" description="AB hydrolase-1" evidence="2">
    <location>
        <begin position="24"/>
        <end position="279"/>
    </location>
</feature>
<sequence>MLKNIDAGVLNITFDEAGPSDGWPVILLHGFPYDIHAYDPVIPILVGHGARVITPYLRGFGPTRFLDETTPRSGQQAAIGHDLLELINALQLDAAYLVGYDWGGRAACIVAALWPERVLGLVSIGAYAIQDIASAMKPQKPEAEFPYWYQYYFHSERGRNALTENRRALCHLLWRQWSPTWKFSERSFERSARSFDNPDFVDVVIHSYRHRFGLVQGDPAYAQTEAELASLPPIQTPTFALDGADSGFSPDGTGAHAERFTGHYQHRMIAGAGHNVPQEKPVELAAVIVALKNHVSRNIQ</sequence>
<dbReference type="GO" id="GO:0016787">
    <property type="term" value="F:hydrolase activity"/>
    <property type="evidence" value="ECO:0007669"/>
    <property type="project" value="UniProtKB-KW"/>
</dbReference>
<dbReference type="InterPro" id="IPR000073">
    <property type="entry name" value="AB_hydrolase_1"/>
</dbReference>
<dbReference type="PRINTS" id="PR00412">
    <property type="entry name" value="EPOXHYDRLASE"/>
</dbReference>
<name>A0A085VA29_PSESX</name>
<dbReference type="PATRIC" id="fig|317.174.peg.2033"/>
<gene>
    <name evidence="3" type="ORF">IV02_09925</name>
</gene>
<dbReference type="EMBL" id="JPQT01000098">
    <property type="protein sequence ID" value="KFE52292.1"/>
    <property type="molecule type" value="Genomic_DNA"/>
</dbReference>
<evidence type="ECO:0000259" key="2">
    <source>
        <dbReference type="Pfam" id="PF00561"/>
    </source>
</evidence>
<dbReference type="InterPro" id="IPR000639">
    <property type="entry name" value="Epox_hydrolase-like"/>
</dbReference>
<dbReference type="SUPFAM" id="SSF53474">
    <property type="entry name" value="alpha/beta-Hydrolases"/>
    <property type="match status" value="1"/>
</dbReference>
<keyword evidence="1 3" id="KW-0378">Hydrolase</keyword>
<dbReference type="RefSeq" id="WP_047574237.1">
    <property type="nucleotide sequence ID" value="NZ_JPQT01000098.1"/>
</dbReference>
<organism evidence="3 4">
    <name type="scientific">Pseudomonas syringae</name>
    <dbReference type="NCBI Taxonomy" id="317"/>
    <lineage>
        <taxon>Bacteria</taxon>
        <taxon>Pseudomonadati</taxon>
        <taxon>Pseudomonadota</taxon>
        <taxon>Gammaproteobacteria</taxon>
        <taxon>Pseudomonadales</taxon>
        <taxon>Pseudomonadaceae</taxon>
        <taxon>Pseudomonas</taxon>
    </lineage>
</organism>
<reference evidence="3 4" key="1">
    <citation type="submission" date="2014-07" db="EMBL/GenBank/DDBJ databases">
        <title>Draft Genome Sequences of Environmental Pseudomonas syringae strains.</title>
        <authorList>
            <person name="Baltrus D.A."/>
            <person name="Berge O."/>
            <person name="Morris C."/>
        </authorList>
    </citation>
    <scope>NUCLEOTIDE SEQUENCE [LARGE SCALE GENOMIC DNA]</scope>
    <source>
        <strain evidence="3 4">CEB003</strain>
    </source>
</reference>
<dbReference type="InterPro" id="IPR029058">
    <property type="entry name" value="AB_hydrolase_fold"/>
</dbReference>
<dbReference type="Gene3D" id="3.40.50.1820">
    <property type="entry name" value="alpha/beta hydrolase"/>
    <property type="match status" value="1"/>
</dbReference>
<evidence type="ECO:0000313" key="4">
    <source>
        <dbReference type="Proteomes" id="UP000028643"/>
    </source>
</evidence>
<proteinExistence type="predicted"/>
<accession>A0A085VA29</accession>
<dbReference type="PANTHER" id="PTHR43329">
    <property type="entry name" value="EPOXIDE HYDROLASE"/>
    <property type="match status" value="1"/>
</dbReference>